<evidence type="ECO:0000313" key="8">
    <source>
        <dbReference type="EMBL" id="MEX0426170.1"/>
    </source>
</evidence>
<dbReference type="Pfam" id="PF00293">
    <property type="entry name" value="NUDIX"/>
    <property type="match status" value="1"/>
</dbReference>
<comment type="cofactor">
    <cofactor evidence="1">
        <name>Mg(2+)</name>
        <dbReference type="ChEBI" id="CHEBI:18420"/>
    </cofactor>
</comment>
<dbReference type="Gene3D" id="3.90.79.10">
    <property type="entry name" value="Nucleoside Triphosphate Pyrophosphohydrolase"/>
    <property type="match status" value="1"/>
</dbReference>
<feature type="domain" description="Nudix hydrolase" evidence="7">
    <location>
        <begin position="37"/>
        <end position="179"/>
    </location>
</feature>
<dbReference type="SUPFAM" id="SSF55811">
    <property type="entry name" value="Nudix"/>
    <property type="match status" value="1"/>
</dbReference>
<comment type="caution">
    <text evidence="8">The sequence shown here is derived from an EMBL/GenBank/DDBJ whole genome shotgun (WGS) entry which is preliminary data.</text>
</comment>
<dbReference type="InterPro" id="IPR020476">
    <property type="entry name" value="Nudix_hydrolase"/>
</dbReference>
<feature type="region of interest" description="Disordered" evidence="6">
    <location>
        <begin position="1"/>
        <end position="39"/>
    </location>
</feature>
<evidence type="ECO:0000256" key="4">
    <source>
        <dbReference type="ARBA" id="ARBA00022842"/>
    </source>
</evidence>
<dbReference type="RefSeq" id="WP_367990826.1">
    <property type="nucleotide sequence ID" value="NZ_JBFPJR010000001.1"/>
</dbReference>
<name>A0ABV3ST98_9ACTN</name>
<evidence type="ECO:0000256" key="5">
    <source>
        <dbReference type="RuleBase" id="RU003476"/>
    </source>
</evidence>
<keyword evidence="4" id="KW-0460">Magnesium</keyword>
<dbReference type="InterPro" id="IPR015797">
    <property type="entry name" value="NUDIX_hydrolase-like_dom_sf"/>
</dbReference>
<proteinExistence type="inferred from homology"/>
<evidence type="ECO:0000313" key="9">
    <source>
        <dbReference type="Proteomes" id="UP001556631"/>
    </source>
</evidence>
<evidence type="ECO:0000256" key="3">
    <source>
        <dbReference type="ARBA" id="ARBA00022801"/>
    </source>
</evidence>
<comment type="similarity">
    <text evidence="2 5">Belongs to the Nudix hydrolase family.</text>
</comment>
<feature type="compositionally biased region" description="Low complexity" evidence="6">
    <location>
        <begin position="188"/>
        <end position="200"/>
    </location>
</feature>
<evidence type="ECO:0000259" key="7">
    <source>
        <dbReference type="PROSITE" id="PS51462"/>
    </source>
</evidence>
<dbReference type="PROSITE" id="PS00893">
    <property type="entry name" value="NUDIX_BOX"/>
    <property type="match status" value="1"/>
</dbReference>
<dbReference type="PANTHER" id="PTHR43046">
    <property type="entry name" value="GDP-MANNOSE MANNOSYL HYDROLASE"/>
    <property type="match status" value="1"/>
</dbReference>
<dbReference type="Proteomes" id="UP001556631">
    <property type="component" value="Unassembled WGS sequence"/>
</dbReference>
<accession>A0ABV3ST98</accession>
<feature type="region of interest" description="Disordered" evidence="6">
    <location>
        <begin position="188"/>
        <end position="209"/>
    </location>
</feature>
<sequence length="209" mass="23166">MEDLSPEQLARLREAQAHDPTSVRTFVPVPPEERPRRTRRTARVLVIDDRERTLLFADSDPGLPGRRWWMTPGGGIDPGESDVQAAVREVGEETGLRVEPAQLLGPVLVRRVVHGYTDVVIDQEDVFYACWVPAFEVSDAGHTEEEKLTLAEHRWWTRAELAAADEEIWPATLLELWADADVRRHAAAAGRAPAPPADGGTVEESTVPA</sequence>
<dbReference type="PANTHER" id="PTHR43046:SF12">
    <property type="entry name" value="GDP-MANNOSE MANNOSYL HYDROLASE"/>
    <property type="match status" value="1"/>
</dbReference>
<reference evidence="8 9" key="1">
    <citation type="submission" date="2024-07" db="EMBL/GenBank/DDBJ databases">
        <authorList>
            <person name="Lee S."/>
            <person name="Kang M."/>
        </authorList>
    </citation>
    <scope>NUCLEOTIDE SEQUENCE [LARGE SCALE GENOMIC DNA]</scope>
    <source>
        <strain evidence="8 9">DS6</strain>
    </source>
</reference>
<dbReference type="CDD" id="cd04685">
    <property type="entry name" value="NUDIX_Hydrolase"/>
    <property type="match status" value="1"/>
</dbReference>
<organism evidence="8 9">
    <name type="scientific">Nocardioides eburneus</name>
    <dbReference type="NCBI Taxonomy" id="3231482"/>
    <lineage>
        <taxon>Bacteria</taxon>
        <taxon>Bacillati</taxon>
        <taxon>Actinomycetota</taxon>
        <taxon>Actinomycetes</taxon>
        <taxon>Propionibacteriales</taxon>
        <taxon>Nocardioidaceae</taxon>
        <taxon>Nocardioides</taxon>
    </lineage>
</organism>
<gene>
    <name evidence="8" type="ORF">AB3X52_00965</name>
</gene>
<dbReference type="EMBL" id="JBFPJR010000001">
    <property type="protein sequence ID" value="MEX0426170.1"/>
    <property type="molecule type" value="Genomic_DNA"/>
</dbReference>
<protein>
    <submittedName>
        <fullName evidence="8">NUDIX hydrolase</fullName>
    </submittedName>
</protein>
<dbReference type="InterPro" id="IPR020084">
    <property type="entry name" value="NUDIX_hydrolase_CS"/>
</dbReference>
<evidence type="ECO:0000256" key="1">
    <source>
        <dbReference type="ARBA" id="ARBA00001946"/>
    </source>
</evidence>
<evidence type="ECO:0000256" key="6">
    <source>
        <dbReference type="SAM" id="MobiDB-lite"/>
    </source>
</evidence>
<evidence type="ECO:0000256" key="2">
    <source>
        <dbReference type="ARBA" id="ARBA00005582"/>
    </source>
</evidence>
<dbReference type="InterPro" id="IPR000086">
    <property type="entry name" value="NUDIX_hydrolase_dom"/>
</dbReference>
<keyword evidence="3 5" id="KW-0378">Hydrolase</keyword>
<dbReference type="PROSITE" id="PS51462">
    <property type="entry name" value="NUDIX"/>
    <property type="match status" value="1"/>
</dbReference>
<dbReference type="PRINTS" id="PR00502">
    <property type="entry name" value="NUDIXFAMILY"/>
</dbReference>
<keyword evidence="9" id="KW-1185">Reference proteome</keyword>
<dbReference type="GO" id="GO:0016787">
    <property type="term" value="F:hydrolase activity"/>
    <property type="evidence" value="ECO:0007669"/>
    <property type="project" value="UniProtKB-KW"/>
</dbReference>